<organism evidence="2 3">
    <name type="scientific">Theileria equi strain WA</name>
    <dbReference type="NCBI Taxonomy" id="1537102"/>
    <lineage>
        <taxon>Eukaryota</taxon>
        <taxon>Sar</taxon>
        <taxon>Alveolata</taxon>
        <taxon>Apicomplexa</taxon>
        <taxon>Aconoidasida</taxon>
        <taxon>Piroplasmida</taxon>
        <taxon>Theileriidae</taxon>
        <taxon>Theileria</taxon>
    </lineage>
</organism>
<dbReference type="KEGG" id="beq:BEWA_025160"/>
<sequence>MNSDKNNEAIRKILGKLDRLSELEVDFLNYNANQSIISPFDDLIETCSSYIEDTEIENGLLEEFLTQKKRHAEILEDKVQNAHQSYNELELELQNVQAEHQGAVNVLKQCESLHCDIEELQQKKESKERLAMWKHSCDLESLEIRALKCKLDELEGKLSFEKTTSPDSEIKYRLFYSFITSALKTTILSIDDQENVNLAILSESEKNEHVWHRLSYSLRTADVSTCDFLWNIIQKSLSSQKLQSIPCTNTPKIDSYHLSSP</sequence>
<dbReference type="OrthoDB" id="365838at2759"/>
<name>L0AVN1_THEEQ</name>
<keyword evidence="3" id="KW-1185">Reference proteome</keyword>
<evidence type="ECO:0000313" key="2">
    <source>
        <dbReference type="EMBL" id="AFZ79667.1"/>
    </source>
</evidence>
<dbReference type="eggNOG" id="ENOG502TN0K">
    <property type="taxonomic scope" value="Eukaryota"/>
</dbReference>
<proteinExistence type="predicted"/>
<dbReference type="VEuPathDB" id="PiroplasmaDB:BEWA_025160"/>
<dbReference type="EMBL" id="CP001669">
    <property type="protein sequence ID" value="AFZ79667.1"/>
    <property type="molecule type" value="Genomic_DNA"/>
</dbReference>
<dbReference type="AlphaFoldDB" id="L0AVN1"/>
<dbReference type="RefSeq" id="XP_004829333.1">
    <property type="nucleotide sequence ID" value="XM_004829276.1"/>
</dbReference>
<gene>
    <name evidence="2" type="ORF">BEWA_025160</name>
</gene>
<protein>
    <recommendedName>
        <fullName evidence="4">Kinetochore protein SPC25</fullName>
    </recommendedName>
</protein>
<evidence type="ECO:0008006" key="4">
    <source>
        <dbReference type="Google" id="ProtNLM"/>
    </source>
</evidence>
<dbReference type="GeneID" id="15807284"/>
<reference evidence="2 3" key="1">
    <citation type="journal article" date="2012" name="BMC Genomics">
        <title>Comparative genomic analysis and phylogenetic position of Theileria equi.</title>
        <authorList>
            <person name="Kappmeyer L.S."/>
            <person name="Thiagarajan M."/>
            <person name="Herndon D.R."/>
            <person name="Ramsay J.D."/>
            <person name="Caler E."/>
            <person name="Djikeng A."/>
            <person name="Gillespie J.J."/>
            <person name="Lau A.O."/>
            <person name="Roalson E.H."/>
            <person name="Silva J.C."/>
            <person name="Silva M.G."/>
            <person name="Suarez C.E."/>
            <person name="Ueti M.W."/>
            <person name="Nene V.M."/>
            <person name="Mealey R.H."/>
            <person name="Knowles D.P."/>
            <person name="Brayton K.A."/>
        </authorList>
    </citation>
    <scope>NUCLEOTIDE SEQUENCE [LARGE SCALE GENOMIC DNA]</scope>
    <source>
        <strain evidence="2 3">WA</strain>
    </source>
</reference>
<keyword evidence="1" id="KW-0175">Coiled coil</keyword>
<evidence type="ECO:0000256" key="1">
    <source>
        <dbReference type="SAM" id="Coils"/>
    </source>
</evidence>
<feature type="coiled-coil region" evidence="1">
    <location>
        <begin position="72"/>
        <end position="164"/>
    </location>
</feature>
<accession>L0AVN1</accession>
<dbReference type="Proteomes" id="UP000031512">
    <property type="component" value="Chromosome 1"/>
</dbReference>
<evidence type="ECO:0000313" key="3">
    <source>
        <dbReference type="Proteomes" id="UP000031512"/>
    </source>
</evidence>